<evidence type="ECO:0000313" key="5">
    <source>
        <dbReference type="Proteomes" id="UP000078595"/>
    </source>
</evidence>
<dbReference type="EMBL" id="CP144536">
    <property type="protein sequence ID" value="WWC63536.1"/>
    <property type="molecule type" value="Genomic_DNA"/>
</dbReference>
<dbReference type="Proteomes" id="UP000078595">
    <property type="component" value="Chromosome 7"/>
</dbReference>
<dbReference type="RefSeq" id="XP_018261716.1">
    <property type="nucleotide sequence ID" value="XM_018409443.1"/>
</dbReference>
<proteinExistence type="predicted"/>
<evidence type="ECO:0000256" key="2">
    <source>
        <dbReference type="SAM" id="SignalP"/>
    </source>
</evidence>
<sequence length="154" mass="16681">MFFSTSSSTLLTFFLALPALVSVSASTIPANLARRDENVVRLFTNEYTSLDFIQPAALGGGHPGGDYKPDMRFETYDKAEFTLKVYGTNEAGTESESGAAPWMDGRPPRTTQHCTVTHPGPIDHLIKLRVPKTGVDLVADQDGAHIECSEPVPV</sequence>
<gene>
    <name evidence="3" type="ORF">I303_06157</name>
    <name evidence="4" type="ORF">I303_106139</name>
</gene>
<reference evidence="4" key="3">
    <citation type="submission" date="2024-02" db="EMBL/GenBank/DDBJ databases">
        <title>Comparative genomics of Cryptococcus and Kwoniella reveals pathogenesis evolution and contrasting modes of karyotype evolution via chromosome fusion or intercentromeric recombination.</title>
        <authorList>
            <person name="Coelho M.A."/>
            <person name="David-Palma M."/>
            <person name="Shea T."/>
            <person name="Bowers K."/>
            <person name="McGinley-Smith S."/>
            <person name="Mohammad A.W."/>
            <person name="Gnirke A."/>
            <person name="Yurkov A.M."/>
            <person name="Nowrousian M."/>
            <person name="Sun S."/>
            <person name="Cuomo C.A."/>
            <person name="Heitman J."/>
        </authorList>
    </citation>
    <scope>NUCLEOTIDE SEQUENCE</scope>
    <source>
        <strain evidence="4">CBS 10117</strain>
    </source>
</reference>
<keyword evidence="5" id="KW-1185">Reference proteome</keyword>
<evidence type="ECO:0000313" key="3">
    <source>
        <dbReference type="EMBL" id="OBR83874.1"/>
    </source>
</evidence>
<dbReference type="GeneID" id="28969856"/>
<feature type="region of interest" description="Disordered" evidence="1">
    <location>
        <begin position="92"/>
        <end position="111"/>
    </location>
</feature>
<reference evidence="4" key="2">
    <citation type="submission" date="2013-07" db="EMBL/GenBank/DDBJ databases">
        <authorList>
            <consortium name="The Broad Institute Genome Sequencing Platform"/>
            <person name="Cuomo C."/>
            <person name="Litvintseva A."/>
            <person name="Chen Y."/>
            <person name="Heitman J."/>
            <person name="Sun S."/>
            <person name="Springer D."/>
            <person name="Dromer F."/>
            <person name="Young S.K."/>
            <person name="Zeng Q."/>
            <person name="Gargeya S."/>
            <person name="Fitzgerald M."/>
            <person name="Abouelleil A."/>
            <person name="Alvarado L."/>
            <person name="Berlin A.M."/>
            <person name="Chapman S.B."/>
            <person name="Dewar J."/>
            <person name="Goldberg J."/>
            <person name="Griggs A."/>
            <person name="Gujja S."/>
            <person name="Hansen M."/>
            <person name="Howarth C."/>
            <person name="Imamovic A."/>
            <person name="Larimer J."/>
            <person name="McCowan C."/>
            <person name="Murphy C."/>
            <person name="Pearson M."/>
            <person name="Priest M."/>
            <person name="Roberts A."/>
            <person name="Saif S."/>
            <person name="Shea T."/>
            <person name="Sykes S."/>
            <person name="Wortman J."/>
            <person name="Nusbaum C."/>
            <person name="Birren B."/>
        </authorList>
    </citation>
    <scope>NUCLEOTIDE SEQUENCE</scope>
    <source>
        <strain evidence="4">CBS 10117</strain>
    </source>
</reference>
<dbReference type="VEuPathDB" id="FungiDB:I303_06157"/>
<feature type="chain" id="PRO_5008342005" evidence="2">
    <location>
        <begin position="26"/>
        <end position="154"/>
    </location>
</feature>
<organism evidence="3">
    <name type="scientific">Kwoniella dejecticola CBS 10117</name>
    <dbReference type="NCBI Taxonomy" id="1296121"/>
    <lineage>
        <taxon>Eukaryota</taxon>
        <taxon>Fungi</taxon>
        <taxon>Dikarya</taxon>
        <taxon>Basidiomycota</taxon>
        <taxon>Agaricomycotina</taxon>
        <taxon>Tremellomycetes</taxon>
        <taxon>Tremellales</taxon>
        <taxon>Cryptococcaceae</taxon>
        <taxon>Kwoniella</taxon>
    </lineage>
</organism>
<dbReference type="KEGG" id="kdj:28969856"/>
<feature type="signal peptide" evidence="2">
    <location>
        <begin position="1"/>
        <end position="25"/>
    </location>
</feature>
<dbReference type="OrthoDB" id="10410773at2759"/>
<reference evidence="3" key="1">
    <citation type="submission" date="2013-07" db="EMBL/GenBank/DDBJ databases">
        <title>The Genome Sequence of Cryptococcus dejecticola CBS10117.</title>
        <authorList>
            <consortium name="The Broad Institute Genome Sequencing Platform"/>
            <person name="Cuomo C."/>
            <person name="Litvintseva A."/>
            <person name="Chen Y."/>
            <person name="Heitman J."/>
            <person name="Sun S."/>
            <person name="Springer D."/>
            <person name="Dromer F."/>
            <person name="Young S.K."/>
            <person name="Zeng Q."/>
            <person name="Gargeya S."/>
            <person name="Fitzgerald M."/>
            <person name="Abouelleil A."/>
            <person name="Alvarado L."/>
            <person name="Berlin A.M."/>
            <person name="Chapman S.B."/>
            <person name="Dewar J."/>
            <person name="Goldberg J."/>
            <person name="Griggs A."/>
            <person name="Gujja S."/>
            <person name="Hansen M."/>
            <person name="Howarth C."/>
            <person name="Imamovic A."/>
            <person name="Larimer J."/>
            <person name="McCowan C."/>
            <person name="Murphy C."/>
            <person name="Pearson M."/>
            <person name="Priest M."/>
            <person name="Roberts A."/>
            <person name="Saif S."/>
            <person name="Shea T."/>
            <person name="Sykes S."/>
            <person name="Wortman J."/>
            <person name="Nusbaum C."/>
            <person name="Birren B."/>
        </authorList>
    </citation>
    <scope>NUCLEOTIDE SEQUENCE [LARGE SCALE GENOMIC DNA]</scope>
    <source>
        <strain evidence="3">CBS 10117</strain>
    </source>
</reference>
<keyword evidence="2" id="KW-0732">Signal</keyword>
<name>A0A1A6A1D8_9TREE</name>
<evidence type="ECO:0000313" key="4">
    <source>
        <dbReference type="EMBL" id="WWC63536.1"/>
    </source>
</evidence>
<dbReference type="EMBL" id="KI894033">
    <property type="protein sequence ID" value="OBR83874.1"/>
    <property type="molecule type" value="Genomic_DNA"/>
</dbReference>
<evidence type="ECO:0000256" key="1">
    <source>
        <dbReference type="SAM" id="MobiDB-lite"/>
    </source>
</evidence>
<dbReference type="AlphaFoldDB" id="A0A1A6A1D8"/>
<protein>
    <submittedName>
        <fullName evidence="3">Uncharacterized protein</fullName>
    </submittedName>
</protein>
<accession>A0A1A6A1D8</accession>